<sequence>MEEIPVTGLEELEKHLEVLVEAPETPLNAKLFDEVELQLTDANIPPLIPRLLPKLTQILLTYTQDPTILASLSTKLLRPIKFTQALTLASEDALIQALSSPAPAAAILAIAVIEKATRSPGDTAILSIMKGVVEAFLRTWLSTPHVGVGEKATHTLSDLLEVDCDRRTSADLDTKMHGLQLANGMPPGQGLLWRRIFQDREIYDLIFSLCSFTTMGTGEEQLDERQKSLAQARLLRVLPRLAVLDFQTLTRSHFPDVEAQYGIAEQGLLYFAAVEMVNKEEDLLMHITLIDFFAEFLNFMSRTELTKPTMDYLAALMKKVVGSDPTIYKSLESLATSDETSPELQDLLVKLNEYP</sequence>
<evidence type="ECO:0000259" key="1">
    <source>
        <dbReference type="Pfam" id="PF18795"/>
    </source>
</evidence>
<keyword evidence="3" id="KW-1185">Reference proteome</keyword>
<proteinExistence type="predicted"/>
<dbReference type="Gene3D" id="1.25.10.50">
    <property type="match status" value="1"/>
</dbReference>
<organism evidence="2 3">
    <name type="scientific">Phialocephala subalpina</name>
    <dbReference type="NCBI Taxonomy" id="576137"/>
    <lineage>
        <taxon>Eukaryota</taxon>
        <taxon>Fungi</taxon>
        <taxon>Dikarya</taxon>
        <taxon>Ascomycota</taxon>
        <taxon>Pezizomycotina</taxon>
        <taxon>Leotiomycetes</taxon>
        <taxon>Helotiales</taxon>
        <taxon>Mollisiaceae</taxon>
        <taxon>Phialocephala</taxon>
        <taxon>Phialocephala fortinii species complex</taxon>
    </lineage>
</organism>
<dbReference type="Proteomes" id="UP000184330">
    <property type="component" value="Unassembled WGS sequence"/>
</dbReference>
<evidence type="ECO:0000313" key="3">
    <source>
        <dbReference type="Proteomes" id="UP000184330"/>
    </source>
</evidence>
<dbReference type="InterPro" id="IPR041335">
    <property type="entry name" value="HSM3_N"/>
</dbReference>
<accession>A0A1L7XKS8</accession>
<evidence type="ECO:0000313" key="2">
    <source>
        <dbReference type="EMBL" id="CZR65642.1"/>
    </source>
</evidence>
<gene>
    <name evidence="2" type="ORF">PAC_15542</name>
</gene>
<protein>
    <recommendedName>
        <fullName evidence="1">DNA mismatch repair protein HSM3 N-terminal domain-containing protein</fullName>
    </recommendedName>
</protein>
<dbReference type="STRING" id="576137.A0A1L7XKS8"/>
<reference evidence="2 3" key="1">
    <citation type="submission" date="2016-03" db="EMBL/GenBank/DDBJ databases">
        <authorList>
            <person name="Ploux O."/>
        </authorList>
    </citation>
    <scope>NUCLEOTIDE SEQUENCE [LARGE SCALE GENOMIC DNA]</scope>
    <source>
        <strain evidence="2 3">UAMH 11012</strain>
    </source>
</reference>
<dbReference type="OrthoDB" id="4538483at2759"/>
<dbReference type="EMBL" id="FJOG01000032">
    <property type="protein sequence ID" value="CZR65642.1"/>
    <property type="molecule type" value="Genomic_DNA"/>
</dbReference>
<dbReference type="AlphaFoldDB" id="A0A1L7XKS8"/>
<name>A0A1L7XKS8_9HELO</name>
<feature type="domain" description="DNA mismatch repair protein HSM3 N-terminal" evidence="1">
    <location>
        <begin position="10"/>
        <end position="137"/>
    </location>
</feature>
<dbReference type="Pfam" id="PF18795">
    <property type="entry name" value="HSM3_N"/>
    <property type="match status" value="1"/>
</dbReference>